<dbReference type="Gene3D" id="1.20.140.10">
    <property type="entry name" value="Butyryl-CoA Dehydrogenase, subunit A, domain 3"/>
    <property type="match status" value="1"/>
</dbReference>
<dbReference type="EC" id="1.3.8.10" evidence="7"/>
<dbReference type="Pfam" id="PF02770">
    <property type="entry name" value="Acyl-CoA_dh_M"/>
    <property type="match status" value="1"/>
</dbReference>
<dbReference type="InterPro" id="IPR036250">
    <property type="entry name" value="AcylCo_DH-like_C"/>
</dbReference>
<dbReference type="InterPro" id="IPR013786">
    <property type="entry name" value="AcylCoA_DH/ox_N"/>
</dbReference>
<comment type="cofactor">
    <cofactor evidence="1 9">
        <name>FAD</name>
        <dbReference type="ChEBI" id="CHEBI:57692"/>
    </cofactor>
</comment>
<dbReference type="PANTHER" id="PTHR43884">
    <property type="entry name" value="ACYL-COA DEHYDROGENASE"/>
    <property type="match status" value="1"/>
</dbReference>
<evidence type="ECO:0000256" key="1">
    <source>
        <dbReference type="ARBA" id="ARBA00001974"/>
    </source>
</evidence>
<organism evidence="13 14">
    <name type="scientific">Geomonas silvestris</name>
    <dbReference type="NCBI Taxonomy" id="2740184"/>
    <lineage>
        <taxon>Bacteria</taxon>
        <taxon>Pseudomonadati</taxon>
        <taxon>Thermodesulfobacteriota</taxon>
        <taxon>Desulfuromonadia</taxon>
        <taxon>Geobacterales</taxon>
        <taxon>Geobacteraceae</taxon>
        <taxon>Geomonas</taxon>
    </lineage>
</organism>
<dbReference type="InterPro" id="IPR046373">
    <property type="entry name" value="Acyl-CoA_Oxase/DH_mid-dom_sf"/>
</dbReference>
<evidence type="ECO:0000259" key="12">
    <source>
        <dbReference type="Pfam" id="PF02771"/>
    </source>
</evidence>
<evidence type="ECO:0000256" key="4">
    <source>
        <dbReference type="ARBA" id="ARBA00022630"/>
    </source>
</evidence>
<evidence type="ECO:0000256" key="6">
    <source>
        <dbReference type="ARBA" id="ARBA00023002"/>
    </source>
</evidence>
<name>A0A6V8MIB6_9BACT</name>
<dbReference type="EMBL" id="BLXX01000004">
    <property type="protein sequence ID" value="GFO59409.1"/>
    <property type="molecule type" value="Genomic_DNA"/>
</dbReference>
<keyword evidence="6 9" id="KW-0560">Oxidoreductase</keyword>
<dbReference type="SUPFAM" id="SSF47203">
    <property type="entry name" value="Acyl-CoA dehydrogenase C-terminal domain-like"/>
    <property type="match status" value="1"/>
</dbReference>
<proteinExistence type="inferred from homology"/>
<dbReference type="AlphaFoldDB" id="A0A6V8MIB6"/>
<evidence type="ECO:0000256" key="3">
    <source>
        <dbReference type="ARBA" id="ARBA00011881"/>
    </source>
</evidence>
<dbReference type="PROSITE" id="PS00073">
    <property type="entry name" value="ACYL_COA_DH_2"/>
    <property type="match status" value="1"/>
</dbReference>
<dbReference type="InterPro" id="IPR009075">
    <property type="entry name" value="AcylCo_DH/oxidase_C"/>
</dbReference>
<sequence length="381" mass="41590">MDFELSQDHKVLRDSVREFVEHEVKPIARQIDEEHMIPDALVAKMADLGLLGSYLPEELGGAGMDLLSYILVVEEVSKACASSGVLISAHTSLCCGPILSFGNEEQQRRWLPDLTSGRSIGCFLLTEPDAGSDAGSIKTSYRREGDDFVITGSKIFITNGGYRGTGIVFATSDRSLKHKGISAFIVDLTTPGVEVLRNEEKMGIRGSYTTAFALDQVRVPAANLLGREGEGFKIAMDTLNGGRIGIAAQALGIAEGAFERALAYSKVRKQFGAPICDNQAIQFKLADMHARIEGARLVTYRAAWLKDAGKNYTLDSALSKMLASEAATFVTKEAIQIHGGYGFICDYEVERMYRDAKITEIYEGTNEVQRVVISKLLLADR</sequence>
<evidence type="ECO:0000259" key="11">
    <source>
        <dbReference type="Pfam" id="PF02770"/>
    </source>
</evidence>
<feature type="domain" description="Acyl-CoA dehydrogenase/oxidase N-terminal" evidence="12">
    <location>
        <begin position="6"/>
        <end position="117"/>
    </location>
</feature>
<keyword evidence="4 9" id="KW-0285">Flavoprotein</keyword>
<dbReference type="SUPFAM" id="SSF56645">
    <property type="entry name" value="Acyl-CoA dehydrogenase NM domain-like"/>
    <property type="match status" value="1"/>
</dbReference>
<dbReference type="RefSeq" id="WP_183354246.1">
    <property type="nucleotide sequence ID" value="NZ_BLXX01000004.1"/>
</dbReference>
<dbReference type="InterPro" id="IPR037069">
    <property type="entry name" value="AcylCoA_DH/ox_N_sf"/>
</dbReference>
<comment type="subunit">
    <text evidence="3">Homotetramer.</text>
</comment>
<evidence type="ECO:0000313" key="14">
    <source>
        <dbReference type="Proteomes" id="UP000556026"/>
    </source>
</evidence>
<dbReference type="PANTHER" id="PTHR43884:SF12">
    <property type="entry name" value="ISOVALERYL-COA DEHYDROGENASE, MITOCHONDRIAL-RELATED"/>
    <property type="match status" value="1"/>
</dbReference>
<evidence type="ECO:0000256" key="5">
    <source>
        <dbReference type="ARBA" id="ARBA00022827"/>
    </source>
</evidence>
<dbReference type="Pfam" id="PF02771">
    <property type="entry name" value="Acyl-CoA_dh_N"/>
    <property type="match status" value="1"/>
</dbReference>
<feature type="domain" description="Acyl-CoA dehydrogenase/oxidase C-terminal" evidence="10">
    <location>
        <begin position="229"/>
        <end position="376"/>
    </location>
</feature>
<dbReference type="FunFam" id="1.20.140.10:FF:000004">
    <property type="entry name" value="Acyl-CoA dehydrogenase FadE25"/>
    <property type="match status" value="1"/>
</dbReference>
<evidence type="ECO:0000259" key="10">
    <source>
        <dbReference type="Pfam" id="PF00441"/>
    </source>
</evidence>
<evidence type="ECO:0000256" key="9">
    <source>
        <dbReference type="RuleBase" id="RU362125"/>
    </source>
</evidence>
<dbReference type="InterPro" id="IPR009100">
    <property type="entry name" value="AcylCoA_DH/oxidase_NM_dom_sf"/>
</dbReference>
<dbReference type="InterPro" id="IPR006091">
    <property type="entry name" value="Acyl-CoA_Oxase/DH_mid-dom"/>
</dbReference>
<comment type="caution">
    <text evidence="13">The sequence shown here is derived from an EMBL/GenBank/DDBJ whole genome shotgun (WGS) entry which is preliminary data.</text>
</comment>
<protein>
    <recommendedName>
        <fullName evidence="8">Cyclohex-1-ene-1-carbonyl-CoA dehydrogenase</fullName>
        <ecNumber evidence="7">1.3.8.10</ecNumber>
    </recommendedName>
</protein>
<dbReference type="Gene3D" id="2.40.110.10">
    <property type="entry name" value="Butyryl-CoA Dehydrogenase, subunit A, domain 2"/>
    <property type="match status" value="1"/>
</dbReference>
<gene>
    <name evidence="13" type="primary">bcd_1</name>
    <name evidence="13" type="ORF">GMST_17340</name>
</gene>
<dbReference type="FunFam" id="2.40.110.10:FF:000001">
    <property type="entry name" value="Acyl-CoA dehydrogenase, mitochondrial"/>
    <property type="match status" value="1"/>
</dbReference>
<dbReference type="PIRSF" id="PIRSF016578">
    <property type="entry name" value="HsaA"/>
    <property type="match status" value="1"/>
</dbReference>
<dbReference type="Proteomes" id="UP000556026">
    <property type="component" value="Unassembled WGS sequence"/>
</dbReference>
<dbReference type="InterPro" id="IPR006089">
    <property type="entry name" value="Acyl-CoA_DH_CS"/>
</dbReference>
<evidence type="ECO:0000256" key="2">
    <source>
        <dbReference type="ARBA" id="ARBA00009347"/>
    </source>
</evidence>
<feature type="domain" description="Acyl-CoA oxidase/dehydrogenase middle" evidence="11">
    <location>
        <begin position="122"/>
        <end position="217"/>
    </location>
</feature>
<dbReference type="CDD" id="cd01158">
    <property type="entry name" value="SCAD_SBCAD"/>
    <property type="match status" value="1"/>
</dbReference>
<keyword evidence="14" id="KW-1185">Reference proteome</keyword>
<reference evidence="14" key="1">
    <citation type="submission" date="2020-06" db="EMBL/GenBank/DDBJ databases">
        <title>Draft genomic sequence of Geomonas sp. Red330.</title>
        <authorList>
            <person name="Itoh H."/>
            <person name="Zhenxing X."/>
            <person name="Ushijima N."/>
            <person name="Masuda Y."/>
            <person name="Shiratori Y."/>
            <person name="Senoo K."/>
        </authorList>
    </citation>
    <scope>NUCLEOTIDE SEQUENCE [LARGE SCALE GENOMIC DNA]</scope>
    <source>
        <strain evidence="14">Red330</strain>
    </source>
</reference>
<evidence type="ECO:0000256" key="7">
    <source>
        <dbReference type="ARBA" id="ARBA00066362"/>
    </source>
</evidence>
<dbReference type="Pfam" id="PF00441">
    <property type="entry name" value="Acyl-CoA_dh_1"/>
    <property type="match status" value="1"/>
</dbReference>
<dbReference type="Gene3D" id="1.10.540.10">
    <property type="entry name" value="Acyl-CoA dehydrogenase/oxidase, N-terminal domain"/>
    <property type="match status" value="1"/>
</dbReference>
<keyword evidence="5 9" id="KW-0274">FAD</keyword>
<evidence type="ECO:0000313" key="13">
    <source>
        <dbReference type="EMBL" id="GFO59409.1"/>
    </source>
</evidence>
<dbReference type="GO" id="GO:0003995">
    <property type="term" value="F:acyl-CoA dehydrogenase activity"/>
    <property type="evidence" value="ECO:0007669"/>
    <property type="project" value="InterPro"/>
</dbReference>
<evidence type="ECO:0000256" key="8">
    <source>
        <dbReference type="ARBA" id="ARBA00072305"/>
    </source>
</evidence>
<dbReference type="FunFam" id="1.10.540.10:FF:000002">
    <property type="entry name" value="Acyl-CoA dehydrogenase FadE19"/>
    <property type="match status" value="1"/>
</dbReference>
<dbReference type="GO" id="GO:0050660">
    <property type="term" value="F:flavin adenine dinucleotide binding"/>
    <property type="evidence" value="ECO:0007669"/>
    <property type="project" value="InterPro"/>
</dbReference>
<comment type="similarity">
    <text evidence="2 9">Belongs to the acyl-CoA dehydrogenase family.</text>
</comment>
<accession>A0A6V8MIB6</accession>